<dbReference type="SUPFAM" id="SSF48371">
    <property type="entry name" value="ARM repeat"/>
    <property type="match status" value="1"/>
</dbReference>
<dbReference type="InterPro" id="IPR039778">
    <property type="entry name" value="PDCD4"/>
</dbReference>
<keyword evidence="1" id="KW-0539">Nucleus</keyword>
<reference evidence="2" key="2">
    <citation type="journal article" date="2024" name="Plant">
        <title>Genomic evolution and insights into agronomic trait innovations of Sesamum species.</title>
        <authorList>
            <person name="Miao H."/>
            <person name="Wang L."/>
            <person name="Qu L."/>
            <person name="Liu H."/>
            <person name="Sun Y."/>
            <person name="Le M."/>
            <person name="Wang Q."/>
            <person name="Wei S."/>
            <person name="Zheng Y."/>
            <person name="Lin W."/>
            <person name="Duan Y."/>
            <person name="Cao H."/>
            <person name="Xiong S."/>
            <person name="Wang X."/>
            <person name="Wei L."/>
            <person name="Li C."/>
            <person name="Ma Q."/>
            <person name="Ju M."/>
            <person name="Zhao R."/>
            <person name="Li G."/>
            <person name="Mu C."/>
            <person name="Tian Q."/>
            <person name="Mei H."/>
            <person name="Zhang T."/>
            <person name="Gao T."/>
            <person name="Zhang H."/>
        </authorList>
    </citation>
    <scope>NUCLEOTIDE SEQUENCE</scope>
    <source>
        <strain evidence="2">KEN1</strain>
    </source>
</reference>
<evidence type="ECO:0000256" key="1">
    <source>
        <dbReference type="ARBA" id="ARBA00023242"/>
    </source>
</evidence>
<gene>
    <name evidence="2" type="ORF">Slati_3194100</name>
</gene>
<dbReference type="GO" id="GO:0045892">
    <property type="term" value="P:negative regulation of DNA-templated transcription"/>
    <property type="evidence" value="ECO:0007669"/>
    <property type="project" value="InterPro"/>
</dbReference>
<dbReference type="AlphaFoldDB" id="A0AAW2UZ52"/>
<dbReference type="Gene3D" id="1.25.40.180">
    <property type="match status" value="1"/>
</dbReference>
<accession>A0AAW2UZ52</accession>
<sequence>MVVEMPTKFVKGFAADDLAMDILDAVDVLALIIARAMVDGILPPSFITRARKTLPEASKGCEVLQTAEKSYLSSPHHTELVERRWGGSAHLTVDEVKKEFAKLLANHLS</sequence>
<proteinExistence type="predicted"/>
<dbReference type="PANTHER" id="PTHR12626:SF0">
    <property type="entry name" value="PROGRAMMED CELL DEATH PROTEIN 4"/>
    <property type="match status" value="1"/>
</dbReference>
<organism evidence="2">
    <name type="scientific">Sesamum latifolium</name>
    <dbReference type="NCBI Taxonomy" id="2727402"/>
    <lineage>
        <taxon>Eukaryota</taxon>
        <taxon>Viridiplantae</taxon>
        <taxon>Streptophyta</taxon>
        <taxon>Embryophyta</taxon>
        <taxon>Tracheophyta</taxon>
        <taxon>Spermatophyta</taxon>
        <taxon>Magnoliopsida</taxon>
        <taxon>eudicotyledons</taxon>
        <taxon>Gunneridae</taxon>
        <taxon>Pentapetalae</taxon>
        <taxon>asterids</taxon>
        <taxon>lamiids</taxon>
        <taxon>Lamiales</taxon>
        <taxon>Pedaliaceae</taxon>
        <taxon>Sesamum</taxon>
    </lineage>
</organism>
<name>A0AAW2UZ52_9LAMI</name>
<comment type="caution">
    <text evidence="2">The sequence shown here is derived from an EMBL/GenBank/DDBJ whole genome shotgun (WGS) entry which is preliminary data.</text>
</comment>
<dbReference type="EMBL" id="JACGWN010000011">
    <property type="protein sequence ID" value="KAL0421712.1"/>
    <property type="molecule type" value="Genomic_DNA"/>
</dbReference>
<protein>
    <submittedName>
        <fullName evidence="2">Ma3 domain-containing translation regulatory factor 1</fullName>
    </submittedName>
</protein>
<dbReference type="PANTHER" id="PTHR12626">
    <property type="entry name" value="PROGRAMMED CELL DEATH 4"/>
    <property type="match status" value="1"/>
</dbReference>
<evidence type="ECO:0000313" key="2">
    <source>
        <dbReference type="EMBL" id="KAL0421712.1"/>
    </source>
</evidence>
<dbReference type="InterPro" id="IPR016024">
    <property type="entry name" value="ARM-type_fold"/>
</dbReference>
<reference evidence="2" key="1">
    <citation type="submission" date="2020-06" db="EMBL/GenBank/DDBJ databases">
        <authorList>
            <person name="Li T."/>
            <person name="Hu X."/>
            <person name="Zhang T."/>
            <person name="Song X."/>
            <person name="Zhang H."/>
            <person name="Dai N."/>
            <person name="Sheng W."/>
            <person name="Hou X."/>
            <person name="Wei L."/>
        </authorList>
    </citation>
    <scope>NUCLEOTIDE SEQUENCE</scope>
    <source>
        <strain evidence="2">KEN1</strain>
        <tissue evidence="2">Leaf</tissue>
    </source>
</reference>